<reference evidence="11" key="1">
    <citation type="submission" date="2020-09" db="EMBL/GenBank/DDBJ databases">
        <title>Leviviricetes taxonomy.</title>
        <authorList>
            <person name="Stockdale S.R."/>
            <person name="Callanan J."/>
            <person name="Adriaenssens E.M."/>
            <person name="Kuhn J.H."/>
            <person name="Rumnieks J."/>
            <person name="Shkoporov A."/>
            <person name="Draper L.A."/>
            <person name="Ross P."/>
            <person name="Hill C."/>
        </authorList>
    </citation>
    <scope>NUCLEOTIDE SEQUENCE</scope>
</reference>
<dbReference type="PROSITE" id="PS50522">
    <property type="entry name" value="RDRP_PHAGE"/>
    <property type="match status" value="1"/>
</dbReference>
<evidence type="ECO:0000256" key="9">
    <source>
        <dbReference type="PIRSR" id="PIRSR605093-1"/>
    </source>
</evidence>
<evidence type="ECO:0000256" key="6">
    <source>
        <dbReference type="ARBA" id="ARBA00022953"/>
    </source>
</evidence>
<dbReference type="InterPro" id="IPR007096">
    <property type="entry name" value="RNA-dir_Rpol_cat_phage"/>
</dbReference>
<evidence type="ECO:0000256" key="4">
    <source>
        <dbReference type="ARBA" id="ARBA00022695"/>
    </source>
</evidence>
<evidence type="ECO:0000256" key="3">
    <source>
        <dbReference type="ARBA" id="ARBA00022679"/>
    </source>
</evidence>
<feature type="domain" description="RdRp catalytic" evidence="10">
    <location>
        <begin position="312"/>
        <end position="443"/>
    </location>
</feature>
<dbReference type="KEGG" id="vg:80399446"/>
<dbReference type="Pfam" id="PF03431">
    <property type="entry name" value="RNA_replicase_B"/>
    <property type="match status" value="1"/>
</dbReference>
<dbReference type="EMBL" id="BK013633">
    <property type="protein sequence ID" value="DAD50814.1"/>
    <property type="molecule type" value="Genomic_RNA"/>
</dbReference>
<evidence type="ECO:0000256" key="2">
    <source>
        <dbReference type="ARBA" id="ARBA00022484"/>
    </source>
</evidence>
<organism evidence="11 12">
    <name type="scientific">ssRNA phage SRR5466369_1</name>
    <dbReference type="NCBI Taxonomy" id="2786404"/>
    <lineage>
        <taxon>Viruses</taxon>
        <taxon>Riboviria</taxon>
        <taxon>Orthornavirae</taxon>
        <taxon>Lenarviricota</taxon>
        <taxon>Leviviricetes</taxon>
        <taxon>Timlovirales</taxon>
        <taxon>Blumeviridae</taxon>
        <taxon>Nehpavirus</taxon>
        <taxon>Nehpavirus caenenecus</taxon>
    </lineage>
</organism>
<feature type="binding site" evidence="9">
    <location>
        <position position="412"/>
    </location>
    <ligand>
        <name>Mg(2+)</name>
        <dbReference type="ChEBI" id="CHEBI:18420"/>
        <label>2</label>
    </ligand>
</feature>
<keyword evidence="5" id="KW-0547">Nucleotide-binding</keyword>
<evidence type="ECO:0000259" key="10">
    <source>
        <dbReference type="PROSITE" id="PS50522"/>
    </source>
</evidence>
<dbReference type="GO" id="GO:0000166">
    <property type="term" value="F:nucleotide binding"/>
    <property type="evidence" value="ECO:0007669"/>
    <property type="project" value="UniProtKB-KW"/>
</dbReference>
<dbReference type="RefSeq" id="YP_010770203.1">
    <property type="nucleotide sequence ID" value="NC_074195.1"/>
</dbReference>
<evidence type="ECO:0000313" key="12">
    <source>
        <dbReference type="Proteomes" id="UP000680790"/>
    </source>
</evidence>
<dbReference type="Proteomes" id="UP000680790">
    <property type="component" value="Segment"/>
</dbReference>
<comment type="catalytic activity">
    <reaction evidence="8">
        <text>RNA(n) + a ribonucleoside 5'-triphosphate = RNA(n+1) + diphosphate</text>
        <dbReference type="Rhea" id="RHEA:21248"/>
        <dbReference type="Rhea" id="RHEA-COMP:14527"/>
        <dbReference type="Rhea" id="RHEA-COMP:17342"/>
        <dbReference type="ChEBI" id="CHEBI:33019"/>
        <dbReference type="ChEBI" id="CHEBI:61557"/>
        <dbReference type="ChEBI" id="CHEBI:140395"/>
        <dbReference type="EC" id="2.7.7.48"/>
    </reaction>
</comment>
<accession>A0A8S5KYG5</accession>
<evidence type="ECO:0000256" key="5">
    <source>
        <dbReference type="ARBA" id="ARBA00022741"/>
    </source>
</evidence>
<protein>
    <recommendedName>
        <fullName evidence="1">RNA-directed RNA polymerase</fullName>
        <ecNumber evidence="1">2.7.7.48</ecNumber>
    </recommendedName>
    <alternativeName>
        <fullName evidence="7">RNA replicase beta chain</fullName>
    </alternativeName>
</protein>
<evidence type="ECO:0000256" key="1">
    <source>
        <dbReference type="ARBA" id="ARBA00012494"/>
    </source>
</evidence>
<evidence type="ECO:0000313" key="11">
    <source>
        <dbReference type="EMBL" id="DAD50814.1"/>
    </source>
</evidence>
<keyword evidence="3" id="KW-0808">Transferase</keyword>
<sequence>MSRQRKRDQRSRLDLQVQLADLLVKVNDWNDTTSQSVAMGLMLLSLSYTDLLPETTRVMSSIEMEQWLVQLATIPFMETYAVCKHTASALRKYSDEERTVALTFRSFKHSVCEGLRPVILEPIKVEVSQYLKYQAPDSLARTLTWVEFITRIPIDDPTLVENAELAFMTEDDSVKESFPDELVTKLTEEVSYVMRDFSVEKGLPVDFSGNASSELKAKSGVLNRMQFTKLDISRLRRAAIILGVSDQFVGPKTPNSFAKYASVPKNVSTRRSISMEPVANMALQKYIMRQLDKYLAKSDLKITLHDQTRNTDLAARGSLNRKYGTIDLSSASDSVSNELVKRVFGHTELGYLLQYTRSSKVKCGNHEIRLKKFAPMGSALCFPIECIIFGSIVRLANREKGVNTEFRVYGDDLVVDDRIFLKVIELLEVFGFRVNVDKTFFPYHPFKESCGGEFLRGIEIPIYRLSRQFVWYPKDLKGHPETLAGLIEVVNSLYLFGLVTASRYLLAEILKQAPLIPFTRDSHQFGVIANPGSEVNWHLPVHKKLTEDLQDTYCKAMVVKSRSGKVPDYDYSVFAWLQQAELSRRKQVLLPEDQVAGNLRPAVTHLSFQPIRRER</sequence>
<comment type="cofactor">
    <cofactor evidence="9">
        <name>Mg(2+)</name>
        <dbReference type="ChEBI" id="CHEBI:18420"/>
    </cofactor>
    <text evidence="9">Binds 2 Mg(2+) per subunit.</text>
</comment>
<keyword evidence="4" id="KW-0548">Nucleotidyltransferase</keyword>
<name>A0A8S5KYG5_9VIRU</name>
<proteinExistence type="predicted"/>
<keyword evidence="12" id="KW-1185">Reference proteome</keyword>
<keyword evidence="9" id="KW-0460">Magnesium</keyword>
<evidence type="ECO:0000256" key="7">
    <source>
        <dbReference type="ARBA" id="ARBA00030248"/>
    </source>
</evidence>
<dbReference type="EC" id="2.7.7.48" evidence="1"/>
<dbReference type="GeneID" id="80399446"/>
<keyword evidence="9" id="KW-0479">Metal-binding</keyword>
<dbReference type="InterPro" id="IPR005093">
    <property type="entry name" value="RNArep_beta"/>
</dbReference>
<keyword evidence="2 11" id="KW-0696">RNA-directed RNA polymerase</keyword>
<evidence type="ECO:0000256" key="8">
    <source>
        <dbReference type="ARBA" id="ARBA00048744"/>
    </source>
</evidence>
<feature type="binding site" evidence="9">
    <location>
        <position position="411"/>
    </location>
    <ligand>
        <name>Mg(2+)</name>
        <dbReference type="ChEBI" id="CHEBI:18420"/>
        <label>2</label>
    </ligand>
</feature>
<dbReference type="GO" id="GO:0003968">
    <property type="term" value="F:RNA-directed RNA polymerase activity"/>
    <property type="evidence" value="ECO:0007669"/>
    <property type="project" value="UniProtKB-KW"/>
</dbReference>
<dbReference type="GO" id="GO:0046872">
    <property type="term" value="F:metal ion binding"/>
    <property type="evidence" value="ECO:0007669"/>
    <property type="project" value="UniProtKB-KW"/>
</dbReference>
<feature type="binding site" evidence="9">
    <location>
        <position position="327"/>
    </location>
    <ligand>
        <name>Mg(2+)</name>
        <dbReference type="ChEBI" id="CHEBI:18420"/>
        <label>2</label>
    </ligand>
</feature>
<gene>
    <name evidence="11" type="primary">SRR5466369_1_3</name>
</gene>
<dbReference type="GO" id="GO:0039694">
    <property type="term" value="P:viral RNA genome replication"/>
    <property type="evidence" value="ECO:0007669"/>
    <property type="project" value="InterPro"/>
</dbReference>
<keyword evidence="6" id="KW-0693">Viral RNA replication</keyword>